<comment type="caution">
    <text evidence="2">The sequence shown here is derived from an EMBL/GenBank/DDBJ whole genome shotgun (WGS) entry which is preliminary data.</text>
</comment>
<evidence type="ECO:0000313" key="2">
    <source>
        <dbReference type="EMBL" id="KAK1927551.1"/>
    </source>
</evidence>
<keyword evidence="3" id="KW-1185">Reference proteome</keyword>
<dbReference type="InterPro" id="IPR002018">
    <property type="entry name" value="CarbesteraseB"/>
</dbReference>
<protein>
    <recommendedName>
        <fullName evidence="1">Carboxylesterase type B domain-containing protein</fullName>
    </recommendedName>
</protein>
<evidence type="ECO:0000259" key="1">
    <source>
        <dbReference type="Pfam" id="PF00135"/>
    </source>
</evidence>
<dbReference type="Pfam" id="PF00135">
    <property type="entry name" value="COesterase"/>
    <property type="match status" value="1"/>
</dbReference>
<dbReference type="EMBL" id="JAODAN010000001">
    <property type="protein sequence ID" value="KAK1927551.1"/>
    <property type="molecule type" value="Genomic_DNA"/>
</dbReference>
<dbReference type="InterPro" id="IPR029058">
    <property type="entry name" value="AB_hydrolase_fold"/>
</dbReference>
<accession>A0AAD9FWR6</accession>
<proteinExistence type="predicted"/>
<reference evidence="2" key="1">
    <citation type="submission" date="2023-02" db="EMBL/GenBank/DDBJ databases">
        <title>Identification and recombinant expression of a fungal hydrolase from Papiliotrema laurentii that hydrolyzes apple cutin and clears colloidal polyester polyurethane.</title>
        <authorList>
            <consortium name="DOE Joint Genome Institute"/>
            <person name="Roman V.A."/>
            <person name="Bojanowski C."/>
            <person name="Crable B.R."/>
            <person name="Wagner D.N."/>
            <person name="Hung C.S."/>
            <person name="Nadeau L.J."/>
            <person name="Schratz L."/>
            <person name="Haridas S."/>
            <person name="Pangilinan J."/>
            <person name="Lipzen A."/>
            <person name="Na H."/>
            <person name="Yan M."/>
            <person name="Ng V."/>
            <person name="Grigoriev I.V."/>
            <person name="Spatafora J.W."/>
            <person name="Barlow D."/>
            <person name="Biffinger J."/>
            <person name="Kelley-Loughnane N."/>
            <person name="Varaljay V.A."/>
            <person name="Crookes-Goodson W.J."/>
        </authorList>
    </citation>
    <scope>NUCLEOTIDE SEQUENCE</scope>
    <source>
        <strain evidence="2">5307AH</strain>
    </source>
</reference>
<dbReference type="Gene3D" id="3.40.50.1820">
    <property type="entry name" value="alpha/beta hydrolase"/>
    <property type="match status" value="1"/>
</dbReference>
<dbReference type="AlphaFoldDB" id="A0AAD9FWR6"/>
<dbReference type="SUPFAM" id="SSF53474">
    <property type="entry name" value="alpha/beta-Hydrolases"/>
    <property type="match status" value="1"/>
</dbReference>
<feature type="domain" description="Carboxylesterase type B" evidence="1">
    <location>
        <begin position="10"/>
        <end position="63"/>
    </location>
</feature>
<name>A0AAD9FWR6_PAPLA</name>
<evidence type="ECO:0000313" key="3">
    <source>
        <dbReference type="Proteomes" id="UP001182556"/>
    </source>
</evidence>
<sequence>MTGERAAYAASFNFTQADAVVSQRLMGYWINFAYHSDPNGPGLPTWSAYTTQKNILRLNVNEAEVVVDSFPEQQIAFLWNHAEILQY</sequence>
<organism evidence="2 3">
    <name type="scientific">Papiliotrema laurentii</name>
    <name type="common">Cryptococcus laurentii</name>
    <dbReference type="NCBI Taxonomy" id="5418"/>
    <lineage>
        <taxon>Eukaryota</taxon>
        <taxon>Fungi</taxon>
        <taxon>Dikarya</taxon>
        <taxon>Basidiomycota</taxon>
        <taxon>Agaricomycotina</taxon>
        <taxon>Tremellomycetes</taxon>
        <taxon>Tremellales</taxon>
        <taxon>Rhynchogastremaceae</taxon>
        <taxon>Papiliotrema</taxon>
    </lineage>
</organism>
<gene>
    <name evidence="2" type="ORF">DB88DRAFT_507629</name>
</gene>
<dbReference type="Proteomes" id="UP001182556">
    <property type="component" value="Unassembled WGS sequence"/>
</dbReference>